<name>A0AA42J010_9FIRM</name>
<gene>
    <name evidence="6" type="ORF">PBV87_05345</name>
</gene>
<feature type="domain" description="AAA" evidence="5">
    <location>
        <begin position="2"/>
        <end position="177"/>
    </location>
</feature>
<comment type="catalytic activity">
    <reaction evidence="2">
        <text>ATP + H2O = ADP + phosphate + H(+)</text>
        <dbReference type="Rhea" id="RHEA:13065"/>
        <dbReference type="ChEBI" id="CHEBI:15377"/>
        <dbReference type="ChEBI" id="CHEBI:15378"/>
        <dbReference type="ChEBI" id="CHEBI:30616"/>
        <dbReference type="ChEBI" id="CHEBI:43474"/>
        <dbReference type="ChEBI" id="CHEBI:456216"/>
    </reaction>
</comment>
<dbReference type="InterPro" id="IPR025669">
    <property type="entry name" value="AAA_dom"/>
</dbReference>
<accession>A0AA42J010</accession>
<dbReference type="Pfam" id="PF13614">
    <property type="entry name" value="AAA_31"/>
    <property type="match status" value="1"/>
</dbReference>
<evidence type="ECO:0000256" key="1">
    <source>
        <dbReference type="ARBA" id="ARBA00006976"/>
    </source>
</evidence>
<keyword evidence="7" id="KW-1185">Reference proteome</keyword>
<dbReference type="PANTHER" id="PTHR13696">
    <property type="entry name" value="P-LOOP CONTAINING NUCLEOSIDE TRIPHOSPHATE HYDROLASE"/>
    <property type="match status" value="1"/>
</dbReference>
<dbReference type="InterPro" id="IPR050678">
    <property type="entry name" value="DNA_Partitioning_ATPase"/>
</dbReference>
<proteinExistence type="inferred from homology"/>
<dbReference type="Proteomes" id="UP001169242">
    <property type="component" value="Unassembled WGS sequence"/>
</dbReference>
<comment type="caution">
    <text evidence="6">The sequence shown here is derived from an EMBL/GenBank/DDBJ whole genome shotgun (WGS) entry which is preliminary data.</text>
</comment>
<sequence>MSKIISVVNQKGGVGKTTTVINLAAALVEKKKKVLVVDIDPQGNTTSGCGLVKNRMPYTIYNVFTEDKDIEEVIYDSPNEKIKVIPSNMNLAGTEIEIVDKAEREFILKKALEKVTDKFDFIFIDCPPAVNILTINALTAADTVLIPMQCEYYALEGLSQLMQTIKLVKESTNKGLALEGIVFTMFDTRTNLSTLVVNEVNNHFAKFVYETKINRSVRLSEAPSYGMSCISYDSRCKGSEQYRALAKEFLGRNKKK</sequence>
<evidence type="ECO:0000256" key="4">
    <source>
        <dbReference type="ARBA" id="ARBA00071824"/>
    </source>
</evidence>
<organism evidence="6 7">
    <name type="scientific">Holtiella tumoricola</name>
    <dbReference type="NCBI Taxonomy" id="3018743"/>
    <lineage>
        <taxon>Bacteria</taxon>
        <taxon>Bacillati</taxon>
        <taxon>Bacillota</taxon>
        <taxon>Clostridia</taxon>
        <taxon>Lachnospirales</taxon>
        <taxon>Cellulosilyticaceae</taxon>
        <taxon>Holtiella</taxon>
    </lineage>
</organism>
<evidence type="ECO:0000256" key="3">
    <source>
        <dbReference type="ARBA" id="ARBA00062323"/>
    </source>
</evidence>
<dbReference type="InterPro" id="IPR027417">
    <property type="entry name" value="P-loop_NTPase"/>
</dbReference>
<dbReference type="FunFam" id="3.40.50.300:FF:000285">
    <property type="entry name" value="Sporulation initiation inhibitor Soj"/>
    <property type="match status" value="1"/>
</dbReference>
<reference evidence="6" key="1">
    <citation type="journal article" date="2023" name="Int. J. Syst. Evol. Microbiol.">
        <title>&lt;i&gt;Holtiella tumoricola&lt;/i&gt; gen. nov. sp. nov., isolated from a human clinical sample.</title>
        <authorList>
            <person name="Allen-Vercoe E."/>
            <person name="Daigneault M.C."/>
            <person name="Vancuren S.J."/>
            <person name="Cochrane K."/>
            <person name="O'Neal L.L."/>
            <person name="Sankaranarayanan K."/>
            <person name="Lawson P.A."/>
        </authorList>
    </citation>
    <scope>NUCLEOTIDE SEQUENCE</scope>
    <source>
        <strain evidence="6">CC70A</strain>
    </source>
</reference>
<comment type="subunit">
    <text evidence="3">Dimerizes in the presence of ATP but not ADP; ATP-binding is required for double-stranded (ds)DNA-binding. Interacts with DnaA.</text>
</comment>
<evidence type="ECO:0000259" key="5">
    <source>
        <dbReference type="Pfam" id="PF13614"/>
    </source>
</evidence>
<dbReference type="Gene3D" id="3.40.50.300">
    <property type="entry name" value="P-loop containing nucleotide triphosphate hydrolases"/>
    <property type="match status" value="1"/>
</dbReference>
<dbReference type="RefSeq" id="WP_053982816.1">
    <property type="nucleotide sequence ID" value="NZ_JAQIFT010000017.1"/>
</dbReference>
<dbReference type="EMBL" id="JAQIFT010000017">
    <property type="protein sequence ID" value="MDA3730925.1"/>
    <property type="molecule type" value="Genomic_DNA"/>
</dbReference>
<evidence type="ECO:0000256" key="2">
    <source>
        <dbReference type="ARBA" id="ARBA00049360"/>
    </source>
</evidence>
<dbReference type="AlphaFoldDB" id="A0AA42J010"/>
<comment type="similarity">
    <text evidence="1">Belongs to the ParA family.</text>
</comment>
<evidence type="ECO:0000313" key="6">
    <source>
        <dbReference type="EMBL" id="MDA3730925.1"/>
    </source>
</evidence>
<dbReference type="CDD" id="cd02042">
    <property type="entry name" value="ParAB_family"/>
    <property type="match status" value="1"/>
</dbReference>
<dbReference type="PIRSF" id="PIRSF009320">
    <property type="entry name" value="Nuc_binding_HP_1000"/>
    <property type="match status" value="1"/>
</dbReference>
<evidence type="ECO:0000313" key="7">
    <source>
        <dbReference type="Proteomes" id="UP001169242"/>
    </source>
</evidence>
<protein>
    <recommendedName>
        <fullName evidence="4">Sporulation initiation inhibitor protein Soj</fullName>
    </recommendedName>
</protein>
<dbReference type="PANTHER" id="PTHR13696:SF52">
    <property type="entry name" value="PARA FAMILY PROTEIN CT_582"/>
    <property type="match status" value="1"/>
</dbReference>
<dbReference type="SUPFAM" id="SSF52540">
    <property type="entry name" value="P-loop containing nucleoside triphosphate hydrolases"/>
    <property type="match status" value="1"/>
</dbReference>